<gene>
    <name evidence="2" type="ORF">ACFQ1S_46200</name>
</gene>
<dbReference type="InterPro" id="IPR001509">
    <property type="entry name" value="Epimerase_deHydtase"/>
</dbReference>
<evidence type="ECO:0000313" key="2">
    <source>
        <dbReference type="EMBL" id="MFD1052465.1"/>
    </source>
</evidence>
<feature type="domain" description="NAD-dependent epimerase/dehydratase" evidence="1">
    <location>
        <begin position="2"/>
        <end position="35"/>
    </location>
</feature>
<dbReference type="SUPFAM" id="SSF51735">
    <property type="entry name" value="NAD(P)-binding Rossmann-fold domains"/>
    <property type="match status" value="1"/>
</dbReference>
<dbReference type="Gene3D" id="3.40.50.720">
    <property type="entry name" value="NAD(P)-binding Rossmann-like Domain"/>
    <property type="match status" value="1"/>
</dbReference>
<evidence type="ECO:0000313" key="3">
    <source>
        <dbReference type="Proteomes" id="UP001597045"/>
    </source>
</evidence>
<dbReference type="InterPro" id="IPR036291">
    <property type="entry name" value="NAD(P)-bd_dom_sf"/>
</dbReference>
<name>A0ABW3MTB6_9PSEU</name>
<keyword evidence="3" id="KW-1185">Reference proteome</keyword>
<protein>
    <submittedName>
        <fullName evidence="2">SDR family oxidoreductase</fullName>
    </submittedName>
</protein>
<comment type="caution">
    <text evidence="2">The sequence shown here is derived from an EMBL/GenBank/DDBJ whole genome shotgun (WGS) entry which is preliminary data.</text>
</comment>
<sequence>MILVTGATGNVGRGLVRLLTTQGVRVRAGTRNPDAVLPPGVEASSSLDGVNSLFLNPRAVGKSVGYLVAQACAVGVRRIVALSAINVDDDLSAPALS</sequence>
<proteinExistence type="predicted"/>
<dbReference type="Proteomes" id="UP001597045">
    <property type="component" value="Unassembled WGS sequence"/>
</dbReference>
<dbReference type="EMBL" id="JBHTIS010004442">
    <property type="protein sequence ID" value="MFD1052465.1"/>
    <property type="molecule type" value="Genomic_DNA"/>
</dbReference>
<reference evidence="3" key="1">
    <citation type="journal article" date="2019" name="Int. J. Syst. Evol. Microbiol.">
        <title>The Global Catalogue of Microorganisms (GCM) 10K type strain sequencing project: providing services to taxonomists for standard genome sequencing and annotation.</title>
        <authorList>
            <consortium name="The Broad Institute Genomics Platform"/>
            <consortium name="The Broad Institute Genome Sequencing Center for Infectious Disease"/>
            <person name="Wu L."/>
            <person name="Ma J."/>
        </authorList>
    </citation>
    <scope>NUCLEOTIDE SEQUENCE [LARGE SCALE GENOMIC DNA]</scope>
    <source>
        <strain evidence="3">JCM 31486</strain>
    </source>
</reference>
<evidence type="ECO:0000259" key="1">
    <source>
        <dbReference type="Pfam" id="PF01370"/>
    </source>
</evidence>
<organism evidence="2 3">
    <name type="scientific">Kibdelosporangium lantanae</name>
    <dbReference type="NCBI Taxonomy" id="1497396"/>
    <lineage>
        <taxon>Bacteria</taxon>
        <taxon>Bacillati</taxon>
        <taxon>Actinomycetota</taxon>
        <taxon>Actinomycetes</taxon>
        <taxon>Pseudonocardiales</taxon>
        <taxon>Pseudonocardiaceae</taxon>
        <taxon>Kibdelosporangium</taxon>
    </lineage>
</organism>
<accession>A0ABW3MTB6</accession>
<dbReference type="Pfam" id="PF01370">
    <property type="entry name" value="Epimerase"/>
    <property type="match status" value="1"/>
</dbReference>